<accession>A0ABY8QGR2</accession>
<evidence type="ECO:0000259" key="1">
    <source>
        <dbReference type="Pfam" id="PF12770"/>
    </source>
</evidence>
<feature type="domain" description="CHAT" evidence="1">
    <location>
        <begin position="554"/>
        <end position="830"/>
    </location>
</feature>
<protein>
    <submittedName>
        <fullName evidence="2">CHAT domain-containing protein</fullName>
    </submittedName>
</protein>
<proteinExistence type="predicted"/>
<evidence type="ECO:0000313" key="2">
    <source>
        <dbReference type="EMBL" id="WGW03628.1"/>
    </source>
</evidence>
<dbReference type="Pfam" id="PF12770">
    <property type="entry name" value="CHAT"/>
    <property type="match status" value="1"/>
</dbReference>
<keyword evidence="3" id="KW-1185">Reference proteome</keyword>
<organism evidence="2 3">
    <name type="scientific">Tropicibacter oceani</name>
    <dbReference type="NCBI Taxonomy" id="3058420"/>
    <lineage>
        <taxon>Bacteria</taxon>
        <taxon>Pseudomonadati</taxon>
        <taxon>Pseudomonadota</taxon>
        <taxon>Alphaproteobacteria</taxon>
        <taxon>Rhodobacterales</taxon>
        <taxon>Roseobacteraceae</taxon>
        <taxon>Tropicibacter</taxon>
    </lineage>
</organism>
<dbReference type="EMBL" id="CP124616">
    <property type="protein sequence ID" value="WGW03628.1"/>
    <property type="molecule type" value="Genomic_DNA"/>
</dbReference>
<gene>
    <name evidence="2" type="ORF">QF118_17175</name>
</gene>
<dbReference type="Proteomes" id="UP001241605">
    <property type="component" value="Chromosome"/>
</dbReference>
<name>A0ABY8QGR2_9RHOB</name>
<dbReference type="RefSeq" id="WP_282300258.1">
    <property type="nucleotide sequence ID" value="NZ_CP124616.1"/>
</dbReference>
<dbReference type="InterPro" id="IPR024983">
    <property type="entry name" value="CHAT_dom"/>
</dbReference>
<dbReference type="Gene3D" id="1.25.40.10">
    <property type="entry name" value="Tetratricopeptide repeat domain"/>
    <property type="match status" value="1"/>
</dbReference>
<reference evidence="2 3" key="1">
    <citation type="submission" date="2023-05" db="EMBL/GenBank/DDBJ databases">
        <title>YMD87, complete Genome.</title>
        <authorList>
            <person name="Zhang J."/>
            <person name="Xu X."/>
        </authorList>
    </citation>
    <scope>NUCLEOTIDE SEQUENCE [LARGE SCALE GENOMIC DNA]</scope>
    <source>
        <strain evidence="2 3">YMD87</strain>
    </source>
</reference>
<evidence type="ECO:0000313" key="3">
    <source>
        <dbReference type="Proteomes" id="UP001241605"/>
    </source>
</evidence>
<dbReference type="InterPro" id="IPR011990">
    <property type="entry name" value="TPR-like_helical_dom_sf"/>
</dbReference>
<dbReference type="SUPFAM" id="SSF48452">
    <property type="entry name" value="TPR-like"/>
    <property type="match status" value="1"/>
</dbReference>
<sequence>MSQDRRSPRIRAEELSEQGRALWHQGNPAAALICFTEADRLIAGKQDVPLRLRLDIGANRALCLAQTGDYGAADARYAKLARLCADEQAPCTTVLRQWAKVKEETGQFDQARALYARVPPGADDPDEDHLTWHHAMGILNWRQGRLAEARADFAAAVKALPKDPQNALGRLAVLGNDALLSWELGDDWRATRLAEQMQDIRRSAEKTTLSDEIILLRVAAMRARRAGDTTGEVAQWQAGRAMLLEHAPNDIARRLDLTGELIEALQRNGAQQAAIALLQAEVADLAAIAGDFAWMARFLLARQQIAAADPGALDEARQNLCLVMAAYLGLTPPEAEVELIIELARLADAGGQGDAAILFGKMALNGLAALAHGHDGVQLRAILTAGKHIADSVVARLIDKGRFSEAEALSRLEDRVRFRALLRRDRAIASDPPAPVPLLPHEIRATNAWAASRETLRDSRNNGDTGAARTIARQMLDRVLAATAPPPAKPAPQAPLAPAPGVVRLRFTMGASQGFATCVDAAGEVTRALACDRATVNRLIAELRTQTDTADAWQDPARRLNDALIAPFAAQLDGATRLEIDAAGPYAYVPFCLLHDGARCLVETVQICNAAPDLPPPSGDRPGKGLVHLAALPDGPLARRPDWMQTPPGRFAPLHAALGPQMTRARWITALQDRPRYLSVAAHLDCEPARPDLWALELGDGQSLHLSDLGSRAFCFAGIDLAAFATCGSGIAGDDHGQGKSLARLALEKGAGASIGTLWDISDSAAHWLITAFWLALEADPQADPVRALSTLQARLAETARRPMAVPPATGGIGGAPGLLRPADWAAFAVFTRPSHNRSQPPDQHKDGPSC</sequence>